<proteinExistence type="inferred from homology"/>
<dbReference type="SUPFAM" id="SSF53254">
    <property type="entry name" value="Phosphoglycerate mutase-like"/>
    <property type="match status" value="1"/>
</dbReference>
<name>A0A932ZWK2_UNCTE</name>
<accession>A0A932ZWK2</accession>
<evidence type="ECO:0000256" key="5">
    <source>
        <dbReference type="ARBA" id="ARBA00023235"/>
    </source>
</evidence>
<evidence type="ECO:0000256" key="1">
    <source>
        <dbReference type="ARBA" id="ARBA00006717"/>
    </source>
</evidence>
<dbReference type="GO" id="GO:0006096">
    <property type="term" value="P:glycolytic process"/>
    <property type="evidence" value="ECO:0007669"/>
    <property type="project" value="UniProtKB-KW"/>
</dbReference>
<dbReference type="InterPro" id="IPR005952">
    <property type="entry name" value="Phosphogly_mut1"/>
</dbReference>
<comment type="similarity">
    <text evidence="1">Belongs to the phosphoglycerate mutase family. BPG-dependent PGAM subfamily.</text>
</comment>
<feature type="binding site" evidence="6">
    <location>
        <position position="80"/>
    </location>
    <ligand>
        <name>substrate</name>
    </ligand>
</feature>
<keyword evidence="5" id="KW-0413">Isomerase</keyword>
<dbReference type="InterPro" id="IPR029033">
    <property type="entry name" value="His_PPase_superfam"/>
</dbReference>
<evidence type="ECO:0000256" key="2">
    <source>
        <dbReference type="ARBA" id="ARBA00012028"/>
    </source>
</evidence>
<evidence type="ECO:0000256" key="3">
    <source>
        <dbReference type="ARBA" id="ARBA00022432"/>
    </source>
</evidence>
<sequence length="222" mass="23968">MSEARSDPAVSLPGKEARPARLLLLRHGAAEGSGEGRFFGRTDVDLLPGGEAQMREAAPRLAPWLKGGGGVRAFTSPLRRARRSALLLCEALGLDPPGDGGVVEGLAELDLGEWEGETYASLSAREPERLKAHYADFVRSRPPGGESLLDLARRVRRAAAELHRAARGRTALVVAHAGVNRVILCDALGIPLENFFRVEQDFAALNVIEYHRETPLVRLVNG</sequence>
<keyword evidence="4" id="KW-0324">Glycolysis</keyword>
<dbReference type="EMBL" id="JACQRX010000159">
    <property type="protein sequence ID" value="MBI4251522.1"/>
    <property type="molecule type" value="Genomic_DNA"/>
</dbReference>
<dbReference type="GO" id="GO:0006094">
    <property type="term" value="P:gluconeogenesis"/>
    <property type="evidence" value="ECO:0007669"/>
    <property type="project" value="UniProtKB-KW"/>
</dbReference>
<evidence type="ECO:0000313" key="8">
    <source>
        <dbReference type="Proteomes" id="UP000752292"/>
    </source>
</evidence>
<keyword evidence="3" id="KW-0312">Gluconeogenesis</keyword>
<gene>
    <name evidence="7" type="ORF">HY618_03600</name>
</gene>
<reference evidence="7" key="1">
    <citation type="submission" date="2020-07" db="EMBL/GenBank/DDBJ databases">
        <title>Huge and variable diversity of episymbiotic CPR bacteria and DPANN archaea in groundwater ecosystems.</title>
        <authorList>
            <person name="He C.Y."/>
            <person name="Keren R."/>
            <person name="Whittaker M."/>
            <person name="Farag I.F."/>
            <person name="Doudna J."/>
            <person name="Cate J.H.D."/>
            <person name="Banfield J.F."/>
        </authorList>
    </citation>
    <scope>NUCLEOTIDE SEQUENCE</scope>
    <source>
        <strain evidence="7">NC_groundwater_1370_Ag_S-0.2um_69_93</strain>
    </source>
</reference>
<dbReference type="SMART" id="SM00855">
    <property type="entry name" value="PGAM"/>
    <property type="match status" value="1"/>
</dbReference>
<dbReference type="CDD" id="cd07067">
    <property type="entry name" value="HP_PGM_like"/>
    <property type="match status" value="1"/>
</dbReference>
<dbReference type="AlphaFoldDB" id="A0A932ZWK2"/>
<dbReference type="InterPro" id="IPR013078">
    <property type="entry name" value="His_Pase_superF_clade-1"/>
</dbReference>
<protein>
    <recommendedName>
        <fullName evidence="2">phosphoglycerate mutase (2,3-diphosphoglycerate-dependent)</fullName>
        <ecNumber evidence="2">5.4.2.11</ecNumber>
    </recommendedName>
</protein>
<evidence type="ECO:0000256" key="6">
    <source>
        <dbReference type="PIRSR" id="PIRSR613078-2"/>
    </source>
</evidence>
<dbReference type="GO" id="GO:0004619">
    <property type="term" value="F:phosphoglycerate mutase activity"/>
    <property type="evidence" value="ECO:0007669"/>
    <property type="project" value="UniProtKB-EC"/>
</dbReference>
<comment type="caution">
    <text evidence="7">The sequence shown here is derived from an EMBL/GenBank/DDBJ whole genome shotgun (WGS) entry which is preliminary data.</text>
</comment>
<dbReference type="Gene3D" id="3.40.50.1240">
    <property type="entry name" value="Phosphoglycerate mutase-like"/>
    <property type="match status" value="1"/>
</dbReference>
<organism evidence="7 8">
    <name type="scientific">Tectimicrobiota bacterium</name>
    <dbReference type="NCBI Taxonomy" id="2528274"/>
    <lineage>
        <taxon>Bacteria</taxon>
        <taxon>Pseudomonadati</taxon>
        <taxon>Nitrospinota/Tectimicrobiota group</taxon>
        <taxon>Candidatus Tectimicrobiota</taxon>
    </lineage>
</organism>
<dbReference type="PANTHER" id="PTHR11931">
    <property type="entry name" value="PHOSPHOGLYCERATE MUTASE"/>
    <property type="match status" value="1"/>
</dbReference>
<evidence type="ECO:0000256" key="4">
    <source>
        <dbReference type="ARBA" id="ARBA00023152"/>
    </source>
</evidence>
<dbReference type="Pfam" id="PF00300">
    <property type="entry name" value="His_Phos_1"/>
    <property type="match status" value="1"/>
</dbReference>
<evidence type="ECO:0000313" key="7">
    <source>
        <dbReference type="EMBL" id="MBI4251522.1"/>
    </source>
</evidence>
<dbReference type="EC" id="5.4.2.11" evidence="2"/>
<dbReference type="Proteomes" id="UP000752292">
    <property type="component" value="Unassembled WGS sequence"/>
</dbReference>